<sequence>MSEYIHKSHNVTVLTYHVVLWRGIEKQSLMTGLAKY</sequence>
<dbReference type="AlphaFoldDB" id="A0A2Z4XG46"/>
<proteinExistence type="predicted"/>
<dbReference type="EMBL" id="MH171092">
    <property type="protein sequence ID" value="AXA20088.1"/>
    <property type="molecule type" value="Genomic_DNA"/>
</dbReference>
<protein>
    <submittedName>
        <fullName evidence="1">Transposase</fullName>
    </submittedName>
</protein>
<reference evidence="1" key="1">
    <citation type="journal article" date="2018" name="Nat. Commun.">
        <title>An antifungal polyketide associated with horizontally acquired genes supports symbiont-mediated defense in Lagria villosa beetles.</title>
        <authorList>
            <person name="Florez L.V."/>
            <person name="Scherlach K."/>
            <person name="Miller I.J."/>
            <person name="Rodrigues A."/>
            <person name="Kwan J.C."/>
            <person name="Hertweck C."/>
            <person name="Kaltenpoth M."/>
        </authorList>
    </citation>
    <scope>NUCLEOTIDE SEQUENCE</scope>
    <source>
        <strain evidence="1">Lv-StB</strain>
    </source>
</reference>
<evidence type="ECO:0000313" key="1">
    <source>
        <dbReference type="EMBL" id="AXA20088.1"/>
    </source>
</evidence>
<name>A0A2Z4XG46_BURGA</name>
<organism evidence="1">
    <name type="scientific">Burkholderia gladioli</name>
    <name type="common">Pseudomonas marginata</name>
    <name type="synonym">Phytomonas marginata</name>
    <dbReference type="NCBI Taxonomy" id="28095"/>
    <lineage>
        <taxon>Bacteria</taxon>
        <taxon>Pseudomonadati</taxon>
        <taxon>Pseudomonadota</taxon>
        <taxon>Betaproteobacteria</taxon>
        <taxon>Burkholderiales</taxon>
        <taxon>Burkholderiaceae</taxon>
        <taxon>Burkholderia</taxon>
    </lineage>
</organism>
<accession>A0A2Z4XG46</accession>